<name>A0A1I0NX51_9BACT</name>
<proteinExistence type="predicted"/>
<keyword evidence="1" id="KW-0812">Transmembrane</keyword>
<reference evidence="3" key="1">
    <citation type="submission" date="2016-10" db="EMBL/GenBank/DDBJ databases">
        <authorList>
            <person name="Varghese N."/>
            <person name="Submissions S."/>
        </authorList>
    </citation>
    <scope>NUCLEOTIDE SEQUENCE [LARGE SCALE GENOMIC DNA]</scope>
    <source>
        <strain evidence="3">CGMCC 1.12402</strain>
    </source>
</reference>
<dbReference type="OrthoDB" id="1414794at2"/>
<keyword evidence="1" id="KW-0472">Membrane</keyword>
<dbReference type="RefSeq" id="WP_090257924.1">
    <property type="nucleotide sequence ID" value="NZ_FOIR01000001.1"/>
</dbReference>
<dbReference type="EMBL" id="FOIR01000001">
    <property type="protein sequence ID" value="SEW06427.1"/>
    <property type="molecule type" value="Genomic_DNA"/>
</dbReference>
<evidence type="ECO:0000256" key="1">
    <source>
        <dbReference type="SAM" id="Phobius"/>
    </source>
</evidence>
<evidence type="ECO:0000313" key="2">
    <source>
        <dbReference type="EMBL" id="SEW06427.1"/>
    </source>
</evidence>
<organism evidence="2 3">
    <name type="scientific">Roseivirga pacifica</name>
    <dbReference type="NCBI Taxonomy" id="1267423"/>
    <lineage>
        <taxon>Bacteria</taxon>
        <taxon>Pseudomonadati</taxon>
        <taxon>Bacteroidota</taxon>
        <taxon>Cytophagia</taxon>
        <taxon>Cytophagales</taxon>
        <taxon>Roseivirgaceae</taxon>
        <taxon>Roseivirga</taxon>
    </lineage>
</organism>
<evidence type="ECO:0000313" key="3">
    <source>
        <dbReference type="Proteomes" id="UP000199437"/>
    </source>
</evidence>
<gene>
    <name evidence="2" type="ORF">SAMN05216290_1543</name>
</gene>
<accession>A0A1I0NX51</accession>
<feature type="transmembrane region" description="Helical" evidence="1">
    <location>
        <begin position="12"/>
        <end position="33"/>
    </location>
</feature>
<keyword evidence="1" id="KW-1133">Transmembrane helix</keyword>
<sequence length="239" mass="27565">MSTRKLKLNWRYAIGEIILIFIGISLAIAFQNWNDNRKENRQLAGYLSTISKNLQSDVVAIEVYGNFRRQIAKNGQRHMELFLKDSVSLEVFTETSSILGESYLRLDMTGFEALKNSGYFSNLQGTEIESSLLEYYQLFNDIHEQEISFNNFVENMEYRIYNIDSDDLRNFFSASEGLQSGRTSLTRQEQKAVEIAFNNANIIAIMQRAADLNEPYLSKYDSLKSKAETLIELIDNKIN</sequence>
<dbReference type="Proteomes" id="UP000199437">
    <property type="component" value="Unassembled WGS sequence"/>
</dbReference>
<keyword evidence="3" id="KW-1185">Reference proteome</keyword>
<dbReference type="GeneID" id="99986268"/>
<dbReference type="STRING" id="1267423.SAMN05216290_1543"/>
<dbReference type="AlphaFoldDB" id="A0A1I0NX51"/>
<protein>
    <submittedName>
        <fullName evidence="2">Uncharacterized protein</fullName>
    </submittedName>
</protein>